<proteinExistence type="inferred from homology"/>
<evidence type="ECO:0000256" key="6">
    <source>
        <dbReference type="ARBA" id="ARBA00023053"/>
    </source>
</evidence>
<feature type="transmembrane region" description="Helical" evidence="12">
    <location>
        <begin position="24"/>
        <end position="45"/>
    </location>
</feature>
<keyword evidence="5 12" id="KW-1133">Transmembrane helix</keyword>
<evidence type="ECO:0000256" key="3">
    <source>
        <dbReference type="ARBA" id="ARBA00022461"/>
    </source>
</evidence>
<protein>
    <submittedName>
        <fullName evidence="13">Uncharacterized protein</fullName>
    </submittedName>
</protein>
<evidence type="ECO:0000256" key="1">
    <source>
        <dbReference type="ARBA" id="ARBA00004141"/>
    </source>
</evidence>
<evidence type="ECO:0000256" key="10">
    <source>
        <dbReference type="ARBA" id="ARBA00023303"/>
    </source>
</evidence>
<keyword evidence="4 11" id="KW-0812">Transmembrane</keyword>
<evidence type="ECO:0000256" key="11">
    <source>
        <dbReference type="RuleBase" id="RU000679"/>
    </source>
</evidence>
<comment type="subcellular location">
    <subcellularLocation>
        <location evidence="1">Membrane</location>
        <topology evidence="1">Multi-pass membrane protein</topology>
    </subcellularLocation>
</comment>
<evidence type="ECO:0000256" key="7">
    <source>
        <dbReference type="ARBA" id="ARBA00023065"/>
    </source>
</evidence>
<keyword evidence="6" id="KW-0915">Sodium</keyword>
<keyword evidence="10 11" id="KW-0407">Ion channel</keyword>
<organism evidence="13 14">
    <name type="scientific">Patella caerulea</name>
    <name type="common">Rayed Mediterranean limpet</name>
    <dbReference type="NCBI Taxonomy" id="87958"/>
    <lineage>
        <taxon>Eukaryota</taxon>
        <taxon>Metazoa</taxon>
        <taxon>Spiralia</taxon>
        <taxon>Lophotrochozoa</taxon>
        <taxon>Mollusca</taxon>
        <taxon>Gastropoda</taxon>
        <taxon>Patellogastropoda</taxon>
        <taxon>Patelloidea</taxon>
        <taxon>Patellidae</taxon>
        <taxon>Patella</taxon>
    </lineage>
</organism>
<dbReference type="Proteomes" id="UP001347796">
    <property type="component" value="Unassembled WGS sequence"/>
</dbReference>
<evidence type="ECO:0000256" key="5">
    <source>
        <dbReference type="ARBA" id="ARBA00022989"/>
    </source>
</evidence>
<keyword evidence="8 12" id="KW-0472">Membrane</keyword>
<evidence type="ECO:0000313" key="13">
    <source>
        <dbReference type="EMBL" id="KAK6183128.1"/>
    </source>
</evidence>
<evidence type="ECO:0000256" key="9">
    <source>
        <dbReference type="ARBA" id="ARBA00023201"/>
    </source>
</evidence>
<dbReference type="GO" id="GO:0016020">
    <property type="term" value="C:membrane"/>
    <property type="evidence" value="ECO:0007669"/>
    <property type="project" value="UniProtKB-SubCell"/>
</dbReference>
<evidence type="ECO:0000256" key="2">
    <source>
        <dbReference type="ARBA" id="ARBA00022448"/>
    </source>
</evidence>
<comment type="similarity">
    <text evidence="11">Belongs to the amiloride-sensitive sodium channel (TC 1.A.6) family.</text>
</comment>
<evidence type="ECO:0000256" key="8">
    <source>
        <dbReference type="ARBA" id="ARBA00023136"/>
    </source>
</evidence>
<keyword evidence="3 11" id="KW-0894">Sodium channel</keyword>
<evidence type="ECO:0000256" key="4">
    <source>
        <dbReference type="ARBA" id="ARBA00022692"/>
    </source>
</evidence>
<comment type="caution">
    <text evidence="13">The sequence shown here is derived from an EMBL/GenBank/DDBJ whole genome shotgun (WGS) entry which is preliminary data.</text>
</comment>
<keyword evidence="2 11" id="KW-0813">Transport</keyword>
<keyword evidence="7 11" id="KW-0406">Ion transport</keyword>
<dbReference type="Gene3D" id="1.10.287.770">
    <property type="entry name" value="YojJ-like"/>
    <property type="match status" value="1"/>
</dbReference>
<accession>A0AAN8K1H3</accession>
<dbReference type="Pfam" id="PF00858">
    <property type="entry name" value="ASC"/>
    <property type="match status" value="1"/>
</dbReference>
<evidence type="ECO:0000313" key="14">
    <source>
        <dbReference type="Proteomes" id="UP001347796"/>
    </source>
</evidence>
<name>A0AAN8K1H3_PATCE</name>
<reference evidence="13 14" key="1">
    <citation type="submission" date="2024-01" db="EMBL/GenBank/DDBJ databases">
        <title>The genome of the rayed Mediterranean limpet Patella caerulea (Linnaeus, 1758).</title>
        <authorList>
            <person name="Anh-Thu Weber A."/>
            <person name="Halstead-Nussloch G."/>
        </authorList>
    </citation>
    <scope>NUCLEOTIDE SEQUENCE [LARGE SCALE GENOMIC DNA]</scope>
    <source>
        <strain evidence="13">AATW-2023a</strain>
        <tissue evidence="13">Whole specimen</tissue>
    </source>
</reference>
<keyword evidence="9 11" id="KW-0739">Sodium transport</keyword>
<sequence length="69" mass="7476">MLVETTEHKPEYSTDQILGTVGGYLGLCLGASLLSVVEVIEILIVKACLMLKRVFCTTKTSKVESIQSS</sequence>
<evidence type="ECO:0000256" key="12">
    <source>
        <dbReference type="SAM" id="Phobius"/>
    </source>
</evidence>
<dbReference type="EMBL" id="JAZGQO010000007">
    <property type="protein sequence ID" value="KAK6183128.1"/>
    <property type="molecule type" value="Genomic_DNA"/>
</dbReference>
<dbReference type="AlphaFoldDB" id="A0AAN8K1H3"/>
<keyword evidence="14" id="KW-1185">Reference proteome</keyword>
<dbReference type="GO" id="GO:0005272">
    <property type="term" value="F:sodium channel activity"/>
    <property type="evidence" value="ECO:0007669"/>
    <property type="project" value="UniProtKB-KW"/>
</dbReference>
<dbReference type="InterPro" id="IPR001873">
    <property type="entry name" value="ENaC"/>
</dbReference>
<gene>
    <name evidence="13" type="ORF">SNE40_010663</name>
</gene>